<dbReference type="SUPFAM" id="SSF53474">
    <property type="entry name" value="alpha/beta-Hydrolases"/>
    <property type="match status" value="1"/>
</dbReference>
<dbReference type="InterPro" id="IPR029058">
    <property type="entry name" value="AB_hydrolase_fold"/>
</dbReference>
<organism evidence="2 3">
    <name type="scientific">Hymenobacter saemangeumensis</name>
    <dbReference type="NCBI Taxonomy" id="1084522"/>
    <lineage>
        <taxon>Bacteria</taxon>
        <taxon>Pseudomonadati</taxon>
        <taxon>Bacteroidota</taxon>
        <taxon>Cytophagia</taxon>
        <taxon>Cytophagales</taxon>
        <taxon>Hymenobacteraceae</taxon>
        <taxon>Hymenobacter</taxon>
    </lineage>
</organism>
<name>A0ABP8I7A7_9BACT</name>
<dbReference type="RefSeq" id="WP_345234848.1">
    <property type="nucleotide sequence ID" value="NZ_BAABGZ010000013.1"/>
</dbReference>
<evidence type="ECO:0000313" key="3">
    <source>
        <dbReference type="Proteomes" id="UP001501153"/>
    </source>
</evidence>
<dbReference type="Gene3D" id="3.40.50.1820">
    <property type="entry name" value="alpha/beta hydrolase"/>
    <property type="match status" value="1"/>
</dbReference>
<dbReference type="PANTHER" id="PTHR43265:SF1">
    <property type="entry name" value="ESTERASE ESTD"/>
    <property type="match status" value="1"/>
</dbReference>
<keyword evidence="3" id="KW-1185">Reference proteome</keyword>
<dbReference type="PANTHER" id="PTHR43265">
    <property type="entry name" value="ESTERASE ESTD"/>
    <property type="match status" value="1"/>
</dbReference>
<proteinExistence type="predicted"/>
<feature type="domain" description="Serine aminopeptidase S33" evidence="1">
    <location>
        <begin position="187"/>
        <end position="418"/>
    </location>
</feature>
<gene>
    <name evidence="2" type="ORF">GCM10023185_12360</name>
</gene>
<evidence type="ECO:0000313" key="2">
    <source>
        <dbReference type="EMBL" id="GAA4352549.1"/>
    </source>
</evidence>
<dbReference type="Pfam" id="PF12146">
    <property type="entry name" value="Hydrolase_4"/>
    <property type="match status" value="1"/>
</dbReference>
<dbReference type="EMBL" id="BAABGZ010000013">
    <property type="protein sequence ID" value="GAA4352549.1"/>
    <property type="molecule type" value="Genomic_DNA"/>
</dbReference>
<dbReference type="InterPro" id="IPR053145">
    <property type="entry name" value="AB_hydrolase_Est10"/>
</dbReference>
<evidence type="ECO:0000259" key="1">
    <source>
        <dbReference type="Pfam" id="PF12146"/>
    </source>
</evidence>
<comment type="caution">
    <text evidence="2">The sequence shown here is derived from an EMBL/GenBank/DDBJ whole genome shotgun (WGS) entry which is preliminary data.</text>
</comment>
<keyword evidence="2" id="KW-0378">Hydrolase</keyword>
<dbReference type="InterPro" id="IPR022742">
    <property type="entry name" value="Hydrolase_4"/>
</dbReference>
<dbReference type="Proteomes" id="UP001501153">
    <property type="component" value="Unassembled WGS sequence"/>
</dbReference>
<accession>A0ABP8I7A7</accession>
<protein>
    <submittedName>
        <fullName evidence="2">Alpha/beta fold hydrolase</fullName>
    </submittedName>
</protein>
<dbReference type="GO" id="GO:0016787">
    <property type="term" value="F:hydrolase activity"/>
    <property type="evidence" value="ECO:0007669"/>
    <property type="project" value="UniProtKB-KW"/>
</dbReference>
<sequence length="453" mass="48072">MLSLINIGNAKAQPAAAAPPALDGLWKGPLKVPGGQLEVIFRFVKLANNEYFSTLDVPMQKVSRMAVKVETKGDTVVLTAAEANSRFSGTIAADGKQMNGIWQQPGYKVPLTLSFTALPAPTAKNVRLTPPYREEDVNFSNLPASLRLAGQLTIPAGPGPFPAVVLVSDAGPQDRDGTVGDFGPMGLLADYLTRRGIAVLRFDDRGVGKSEGNYASATTADLVTDAQAGLNFLRTRPEINLSQLGLIGHGEGGNVALLAATQPLPPAFVVTLAAYGLTGRDLAVQQQATALRAVGTAAAQVEAATKRQLAMFEIIRQTPDNAQAQAIVANMLKQNNATMDNAAAQTSAAEMTSARYRYFLAFNPVEKLTAVKCPVLLLNGTADLSVAADPNLDALSRGLKLNKNVTIKKLPGVNHLFQPEPGQWPILNGQPHPNFSPAAQEAIREWIVSQTKK</sequence>
<reference evidence="3" key="1">
    <citation type="journal article" date="2019" name="Int. J. Syst. Evol. Microbiol.">
        <title>The Global Catalogue of Microorganisms (GCM) 10K type strain sequencing project: providing services to taxonomists for standard genome sequencing and annotation.</title>
        <authorList>
            <consortium name="The Broad Institute Genomics Platform"/>
            <consortium name="The Broad Institute Genome Sequencing Center for Infectious Disease"/>
            <person name="Wu L."/>
            <person name="Ma J."/>
        </authorList>
    </citation>
    <scope>NUCLEOTIDE SEQUENCE [LARGE SCALE GENOMIC DNA]</scope>
    <source>
        <strain evidence="3">JCM 17923</strain>
    </source>
</reference>